<dbReference type="PhylomeDB" id="B4I615"/>
<dbReference type="OrthoDB" id="7873014at2759"/>
<name>B4I615_DROSE</name>
<dbReference type="HOGENOM" id="CLU_897963_0_0_1"/>
<feature type="region of interest" description="Disordered" evidence="1">
    <location>
        <begin position="30"/>
        <end position="282"/>
    </location>
</feature>
<feature type="signal peptide" evidence="2">
    <location>
        <begin position="1"/>
        <end position="17"/>
    </location>
</feature>
<feature type="compositionally biased region" description="Basic and acidic residues" evidence="1">
    <location>
        <begin position="249"/>
        <end position="266"/>
    </location>
</feature>
<feature type="compositionally biased region" description="Low complexity" evidence="1">
    <location>
        <begin position="96"/>
        <end position="139"/>
    </location>
</feature>
<gene>
    <name evidence="3" type="primary">Dsec\GM17384</name>
    <name evidence="3" type="ORF">Dsec_GM17384</name>
</gene>
<sequence length="315" mass="34554">MFIKLLLISQLLALSYAQLSLDEAKKQIDASLNSEEETTDDTHLPEPHLPPQYQPHYPHKKVTTTTTPEPETTTPKPETTTKPAIEQEGEATAAPDDGLGQLDDGLQQNNDGSALPESTTPEPETTTPTTTTTTTTTTPKPHKHEPHSHPHSHSHPQPYPYPIQYPYPHPGVIFSAAGPKLAPPSATPPTSKDADKESPELSGYPSYPTFRSPYSPYQPPVFPQPRNWPSFSGYGPPSPGYGYPHNHNHNHDEDSGEDKPKDKSGEEDKDEDVALKPPGFGYPQVYLIPRRPVISVPSFPRPGGGYGSPYGYGRY</sequence>
<reference evidence="3 4" key="1">
    <citation type="journal article" date="2007" name="Nature">
        <title>Evolution of genes and genomes on the Drosophila phylogeny.</title>
        <authorList>
            <consortium name="Drosophila 12 Genomes Consortium"/>
            <person name="Clark A.G."/>
            <person name="Eisen M.B."/>
            <person name="Smith D.R."/>
            <person name="Bergman C.M."/>
            <person name="Oliver B."/>
            <person name="Markow T.A."/>
            <person name="Kaufman T.C."/>
            <person name="Kellis M."/>
            <person name="Gelbart W."/>
            <person name="Iyer V.N."/>
            <person name="Pollard D.A."/>
            <person name="Sackton T.B."/>
            <person name="Larracuente A.M."/>
            <person name="Singh N.D."/>
            <person name="Abad J.P."/>
            <person name="Abt D.N."/>
            <person name="Adryan B."/>
            <person name="Aguade M."/>
            <person name="Akashi H."/>
            <person name="Anderson W.W."/>
            <person name="Aquadro C.F."/>
            <person name="Ardell D.H."/>
            <person name="Arguello R."/>
            <person name="Artieri C.G."/>
            <person name="Barbash D.A."/>
            <person name="Barker D."/>
            <person name="Barsanti P."/>
            <person name="Batterham P."/>
            <person name="Batzoglou S."/>
            <person name="Begun D."/>
            <person name="Bhutkar A."/>
            <person name="Blanco E."/>
            <person name="Bosak S.A."/>
            <person name="Bradley R.K."/>
            <person name="Brand A.D."/>
            <person name="Brent M.R."/>
            <person name="Brooks A.N."/>
            <person name="Brown R.H."/>
            <person name="Butlin R.K."/>
            <person name="Caggese C."/>
            <person name="Calvi B.R."/>
            <person name="Bernardo de Carvalho A."/>
            <person name="Caspi A."/>
            <person name="Castrezana S."/>
            <person name="Celniker S.E."/>
            <person name="Chang J.L."/>
            <person name="Chapple C."/>
            <person name="Chatterji S."/>
            <person name="Chinwalla A."/>
            <person name="Civetta A."/>
            <person name="Clifton S.W."/>
            <person name="Comeron J.M."/>
            <person name="Costello J.C."/>
            <person name="Coyne J.A."/>
            <person name="Daub J."/>
            <person name="David R.G."/>
            <person name="Delcher A.L."/>
            <person name="Delehaunty K."/>
            <person name="Do C.B."/>
            <person name="Ebling H."/>
            <person name="Edwards K."/>
            <person name="Eickbush T."/>
            <person name="Evans J.D."/>
            <person name="Filipski A."/>
            <person name="Findeiss S."/>
            <person name="Freyhult E."/>
            <person name="Fulton L."/>
            <person name="Fulton R."/>
            <person name="Garcia A.C."/>
            <person name="Gardiner A."/>
            <person name="Garfield D.A."/>
            <person name="Garvin B.E."/>
            <person name="Gibson G."/>
            <person name="Gilbert D."/>
            <person name="Gnerre S."/>
            <person name="Godfrey J."/>
            <person name="Good R."/>
            <person name="Gotea V."/>
            <person name="Gravely B."/>
            <person name="Greenberg A.J."/>
            <person name="Griffiths-Jones S."/>
            <person name="Gross S."/>
            <person name="Guigo R."/>
            <person name="Gustafson E.A."/>
            <person name="Haerty W."/>
            <person name="Hahn M.W."/>
            <person name="Halligan D.L."/>
            <person name="Halpern A.L."/>
            <person name="Halter G.M."/>
            <person name="Han M.V."/>
            <person name="Heger A."/>
            <person name="Hillier L."/>
            <person name="Hinrichs A.S."/>
            <person name="Holmes I."/>
            <person name="Hoskins R.A."/>
            <person name="Hubisz M.J."/>
            <person name="Hultmark D."/>
            <person name="Huntley M.A."/>
            <person name="Jaffe D.B."/>
            <person name="Jagadeeshan S."/>
            <person name="Jeck W.R."/>
            <person name="Johnson J."/>
            <person name="Jones C.D."/>
            <person name="Jordan W.C."/>
            <person name="Karpen G.H."/>
            <person name="Kataoka E."/>
            <person name="Keightley P.D."/>
            <person name="Kheradpour P."/>
            <person name="Kirkness E.F."/>
            <person name="Koerich L.B."/>
            <person name="Kristiansen K."/>
            <person name="Kudrna D."/>
            <person name="Kulathinal R.J."/>
            <person name="Kumar S."/>
            <person name="Kwok R."/>
            <person name="Lander E."/>
            <person name="Langley C.H."/>
            <person name="Lapoint R."/>
            <person name="Lazzaro B.P."/>
            <person name="Lee S.J."/>
            <person name="Levesque L."/>
            <person name="Li R."/>
            <person name="Lin C.F."/>
            <person name="Lin M.F."/>
            <person name="Lindblad-Toh K."/>
            <person name="Llopart A."/>
            <person name="Long M."/>
            <person name="Low L."/>
            <person name="Lozovsky E."/>
            <person name="Lu J."/>
            <person name="Luo M."/>
            <person name="Machado C.A."/>
            <person name="Makalowski W."/>
            <person name="Marzo M."/>
            <person name="Matsuda M."/>
            <person name="Matzkin L."/>
            <person name="McAllister B."/>
            <person name="McBride C.S."/>
            <person name="McKernan B."/>
            <person name="McKernan K."/>
            <person name="Mendez-Lago M."/>
            <person name="Minx P."/>
            <person name="Mollenhauer M.U."/>
            <person name="Montooth K."/>
            <person name="Mount S.M."/>
            <person name="Mu X."/>
            <person name="Myers E."/>
            <person name="Negre B."/>
            <person name="Newfeld S."/>
            <person name="Nielsen R."/>
            <person name="Noor M.A."/>
            <person name="O'Grady P."/>
            <person name="Pachter L."/>
            <person name="Papaceit M."/>
            <person name="Parisi M.J."/>
            <person name="Parisi M."/>
            <person name="Parts L."/>
            <person name="Pedersen J.S."/>
            <person name="Pesole G."/>
            <person name="Phillippy A.M."/>
            <person name="Ponting C.P."/>
            <person name="Pop M."/>
            <person name="Porcelli D."/>
            <person name="Powell J.R."/>
            <person name="Prohaska S."/>
            <person name="Pruitt K."/>
            <person name="Puig M."/>
            <person name="Quesneville H."/>
            <person name="Ram K.R."/>
            <person name="Rand D."/>
            <person name="Rasmussen M.D."/>
            <person name="Reed L.K."/>
            <person name="Reenan R."/>
            <person name="Reily A."/>
            <person name="Remington K.A."/>
            <person name="Rieger T.T."/>
            <person name="Ritchie M.G."/>
            <person name="Robin C."/>
            <person name="Rogers Y.H."/>
            <person name="Rohde C."/>
            <person name="Rozas J."/>
            <person name="Rubenfield M.J."/>
            <person name="Ruiz A."/>
            <person name="Russo S."/>
            <person name="Salzberg S.L."/>
            <person name="Sanchez-Gracia A."/>
            <person name="Saranga D.J."/>
            <person name="Sato H."/>
            <person name="Schaeffer S.W."/>
            <person name="Schatz M.C."/>
            <person name="Schlenke T."/>
            <person name="Schwartz R."/>
            <person name="Segarra C."/>
            <person name="Singh R.S."/>
            <person name="Sirot L."/>
            <person name="Sirota M."/>
            <person name="Sisneros N.B."/>
            <person name="Smith C.D."/>
            <person name="Smith T.F."/>
            <person name="Spieth J."/>
            <person name="Stage D.E."/>
            <person name="Stark A."/>
            <person name="Stephan W."/>
            <person name="Strausberg R.L."/>
            <person name="Strempel S."/>
            <person name="Sturgill D."/>
            <person name="Sutton G."/>
            <person name="Sutton G.G."/>
            <person name="Tao W."/>
            <person name="Teichmann S."/>
            <person name="Tobari Y.N."/>
            <person name="Tomimura Y."/>
            <person name="Tsolas J.M."/>
            <person name="Valente V.L."/>
            <person name="Venter E."/>
            <person name="Venter J.C."/>
            <person name="Vicario S."/>
            <person name="Vieira F.G."/>
            <person name="Vilella A.J."/>
            <person name="Villasante A."/>
            <person name="Walenz B."/>
            <person name="Wang J."/>
            <person name="Wasserman M."/>
            <person name="Watts T."/>
            <person name="Wilson D."/>
            <person name="Wilson R.K."/>
            <person name="Wing R.A."/>
            <person name="Wolfner M.F."/>
            <person name="Wong A."/>
            <person name="Wong G.K."/>
            <person name="Wu C.I."/>
            <person name="Wu G."/>
            <person name="Yamamoto D."/>
            <person name="Yang H.P."/>
            <person name="Yang S.P."/>
            <person name="Yorke J.A."/>
            <person name="Yoshida K."/>
            <person name="Zdobnov E."/>
            <person name="Zhang P."/>
            <person name="Zhang Y."/>
            <person name="Zimin A.V."/>
            <person name="Baldwin J."/>
            <person name="Abdouelleil A."/>
            <person name="Abdulkadir J."/>
            <person name="Abebe A."/>
            <person name="Abera B."/>
            <person name="Abreu J."/>
            <person name="Acer S.C."/>
            <person name="Aftuck L."/>
            <person name="Alexander A."/>
            <person name="An P."/>
            <person name="Anderson E."/>
            <person name="Anderson S."/>
            <person name="Arachi H."/>
            <person name="Azer M."/>
            <person name="Bachantsang P."/>
            <person name="Barry A."/>
            <person name="Bayul T."/>
            <person name="Berlin A."/>
            <person name="Bessette D."/>
            <person name="Bloom T."/>
            <person name="Blye J."/>
            <person name="Boguslavskiy L."/>
            <person name="Bonnet C."/>
            <person name="Boukhgalter B."/>
            <person name="Bourzgui I."/>
            <person name="Brown A."/>
            <person name="Cahill P."/>
            <person name="Channer S."/>
            <person name="Cheshatsang Y."/>
            <person name="Chuda L."/>
            <person name="Citroen M."/>
            <person name="Collymore A."/>
            <person name="Cooke P."/>
            <person name="Costello M."/>
            <person name="D'Aco K."/>
            <person name="Daza R."/>
            <person name="De Haan G."/>
            <person name="DeGray S."/>
            <person name="DeMaso C."/>
            <person name="Dhargay N."/>
            <person name="Dooley K."/>
            <person name="Dooley E."/>
            <person name="Doricent M."/>
            <person name="Dorje P."/>
            <person name="Dorjee K."/>
            <person name="Dupes A."/>
            <person name="Elong R."/>
            <person name="Falk J."/>
            <person name="Farina A."/>
            <person name="Faro S."/>
            <person name="Ferguson D."/>
            <person name="Fisher S."/>
            <person name="Foley C.D."/>
            <person name="Franke A."/>
            <person name="Friedrich D."/>
            <person name="Gadbois L."/>
            <person name="Gearin G."/>
            <person name="Gearin C.R."/>
            <person name="Giannoukos G."/>
            <person name="Goode T."/>
            <person name="Graham J."/>
            <person name="Grandbois E."/>
            <person name="Grewal S."/>
            <person name="Gyaltsen K."/>
            <person name="Hafez N."/>
            <person name="Hagos B."/>
            <person name="Hall J."/>
            <person name="Henson C."/>
            <person name="Hollinger A."/>
            <person name="Honan T."/>
            <person name="Huard M.D."/>
            <person name="Hughes L."/>
            <person name="Hurhula B."/>
            <person name="Husby M.E."/>
            <person name="Kamat A."/>
            <person name="Kanga B."/>
            <person name="Kashin S."/>
            <person name="Khazanovich D."/>
            <person name="Kisner P."/>
            <person name="Lance K."/>
            <person name="Lara M."/>
            <person name="Lee W."/>
            <person name="Lennon N."/>
            <person name="Letendre F."/>
            <person name="LeVine R."/>
            <person name="Lipovsky A."/>
            <person name="Liu X."/>
            <person name="Liu J."/>
            <person name="Liu S."/>
            <person name="Lokyitsang T."/>
            <person name="Lokyitsang Y."/>
            <person name="Lubonja R."/>
            <person name="Lui A."/>
            <person name="MacDonald P."/>
            <person name="Magnisalis V."/>
            <person name="Maru K."/>
            <person name="Matthews C."/>
            <person name="McCusker W."/>
            <person name="McDonough S."/>
            <person name="Mehta T."/>
            <person name="Meldrim J."/>
            <person name="Meneus L."/>
            <person name="Mihai O."/>
            <person name="Mihalev A."/>
            <person name="Mihova T."/>
            <person name="Mittelman R."/>
            <person name="Mlenga V."/>
            <person name="Montmayeur A."/>
            <person name="Mulrain L."/>
            <person name="Navidi A."/>
            <person name="Naylor J."/>
            <person name="Negash T."/>
            <person name="Nguyen T."/>
            <person name="Nguyen N."/>
            <person name="Nicol R."/>
            <person name="Norbu C."/>
            <person name="Norbu N."/>
            <person name="Novod N."/>
            <person name="O'Neill B."/>
            <person name="Osman S."/>
            <person name="Markiewicz E."/>
            <person name="Oyono O.L."/>
            <person name="Patti C."/>
            <person name="Phunkhang P."/>
            <person name="Pierre F."/>
            <person name="Priest M."/>
            <person name="Raghuraman S."/>
            <person name="Rege F."/>
            <person name="Reyes R."/>
            <person name="Rise C."/>
            <person name="Rogov P."/>
            <person name="Ross K."/>
            <person name="Ryan E."/>
            <person name="Settipalli S."/>
            <person name="Shea T."/>
            <person name="Sherpa N."/>
            <person name="Shi L."/>
            <person name="Shih D."/>
            <person name="Sparrow T."/>
            <person name="Spaulding J."/>
            <person name="Stalker J."/>
            <person name="Stange-Thomann N."/>
            <person name="Stavropoulos S."/>
            <person name="Stone C."/>
            <person name="Strader C."/>
            <person name="Tesfaye S."/>
            <person name="Thomson T."/>
            <person name="Thoulutsang Y."/>
            <person name="Thoulutsang D."/>
            <person name="Topham K."/>
            <person name="Topping I."/>
            <person name="Tsamla T."/>
            <person name="Vassiliev H."/>
            <person name="Vo A."/>
            <person name="Wangchuk T."/>
            <person name="Wangdi T."/>
            <person name="Weiand M."/>
            <person name="Wilkinson J."/>
            <person name="Wilson A."/>
            <person name="Yadav S."/>
            <person name="Young G."/>
            <person name="Yu Q."/>
            <person name="Zembek L."/>
            <person name="Zhong D."/>
            <person name="Zimmer A."/>
            <person name="Zwirko Z."/>
            <person name="Jaffe D.B."/>
            <person name="Alvarez P."/>
            <person name="Brockman W."/>
            <person name="Butler J."/>
            <person name="Chin C."/>
            <person name="Gnerre S."/>
            <person name="Grabherr M."/>
            <person name="Kleber M."/>
            <person name="Mauceli E."/>
            <person name="MacCallum I."/>
        </authorList>
    </citation>
    <scope>NUCLEOTIDE SEQUENCE [LARGE SCALE GENOMIC DNA]</scope>
    <source>
        <strain evidence="4">Rob3c / Tucson 14021-0248.25</strain>
    </source>
</reference>
<feature type="compositionally biased region" description="Low complexity" evidence="1">
    <location>
        <begin position="63"/>
        <end position="83"/>
    </location>
</feature>
<protein>
    <submittedName>
        <fullName evidence="3">GM17384</fullName>
    </submittedName>
</protein>
<feature type="compositionally biased region" description="Basic residues" evidence="1">
    <location>
        <begin position="140"/>
        <end position="154"/>
    </location>
</feature>
<keyword evidence="4" id="KW-1185">Reference proteome</keyword>
<dbReference type="Proteomes" id="UP000001292">
    <property type="component" value="Unassembled WGS sequence"/>
</dbReference>
<dbReference type="OMA" id="FHRPGPY"/>
<evidence type="ECO:0000313" key="4">
    <source>
        <dbReference type="Proteomes" id="UP000001292"/>
    </source>
</evidence>
<keyword evidence="2" id="KW-0732">Signal</keyword>
<organism evidence="4">
    <name type="scientific">Drosophila sechellia</name>
    <name type="common">Fruit fly</name>
    <dbReference type="NCBI Taxonomy" id="7238"/>
    <lineage>
        <taxon>Eukaryota</taxon>
        <taxon>Metazoa</taxon>
        <taxon>Ecdysozoa</taxon>
        <taxon>Arthropoda</taxon>
        <taxon>Hexapoda</taxon>
        <taxon>Insecta</taxon>
        <taxon>Pterygota</taxon>
        <taxon>Neoptera</taxon>
        <taxon>Endopterygota</taxon>
        <taxon>Diptera</taxon>
        <taxon>Brachycera</taxon>
        <taxon>Muscomorpha</taxon>
        <taxon>Ephydroidea</taxon>
        <taxon>Drosophilidae</taxon>
        <taxon>Drosophila</taxon>
        <taxon>Sophophora</taxon>
    </lineage>
</organism>
<dbReference type="AlphaFoldDB" id="B4I615"/>
<feature type="compositionally biased region" description="Low complexity" evidence="1">
    <location>
        <begin position="229"/>
        <end position="245"/>
    </location>
</feature>
<proteinExistence type="predicted"/>
<dbReference type="KEGG" id="dse:6614756"/>
<dbReference type="PRINTS" id="PR01217">
    <property type="entry name" value="PRICHEXTENSN"/>
</dbReference>
<accession>B4I615</accession>
<dbReference type="EMBL" id="CH480822">
    <property type="protein sequence ID" value="EDW55821.1"/>
    <property type="molecule type" value="Genomic_DNA"/>
</dbReference>
<dbReference type="STRING" id="7238.B4I615"/>
<feature type="compositionally biased region" description="Pro residues" evidence="1">
    <location>
        <begin position="157"/>
        <end position="169"/>
    </location>
</feature>
<evidence type="ECO:0000256" key="1">
    <source>
        <dbReference type="SAM" id="MobiDB-lite"/>
    </source>
</evidence>
<evidence type="ECO:0000256" key="2">
    <source>
        <dbReference type="SAM" id="SignalP"/>
    </source>
</evidence>
<evidence type="ECO:0000313" key="3">
    <source>
        <dbReference type="EMBL" id="EDW55821.1"/>
    </source>
</evidence>
<feature type="chain" id="PRO_5002810030" evidence="2">
    <location>
        <begin position="18"/>
        <end position="315"/>
    </location>
</feature>